<dbReference type="CDD" id="cd04182">
    <property type="entry name" value="GT_2_like_f"/>
    <property type="match status" value="1"/>
</dbReference>
<dbReference type="GO" id="GO:0016779">
    <property type="term" value="F:nucleotidyltransferase activity"/>
    <property type="evidence" value="ECO:0007669"/>
    <property type="project" value="UniProtKB-ARBA"/>
</dbReference>
<dbReference type="InterPro" id="IPR029044">
    <property type="entry name" value="Nucleotide-diphossugar_trans"/>
</dbReference>
<dbReference type="Gene3D" id="3.90.550.10">
    <property type="entry name" value="Spore Coat Polysaccharide Biosynthesis Protein SpsA, Chain A"/>
    <property type="match status" value="1"/>
</dbReference>
<sequence>MTLPVVDPPADSPGDAAVAGVLLAAGTSSRFGDENKLLANANGDPVVRESAQTLLDAGLDPILVVVGYEADRVQNALEGLDVEFASNPDYESGQASSVRAGVRVLADQERDADFAVDAAVFALGDMPFVAPESVQLLVAAYEHGAGTALAAGYAGERGNPVLFDAQHFPALAGREGDVGGKQVLLSADDAAVVETGDPGVRRDVDRREDLA</sequence>
<evidence type="ECO:0000313" key="2">
    <source>
        <dbReference type="EMBL" id="MXR19484.1"/>
    </source>
</evidence>
<comment type="caution">
    <text evidence="2">The sequence shown here is derived from an EMBL/GenBank/DDBJ whole genome shotgun (WGS) entry which is preliminary data.</text>
</comment>
<evidence type="ECO:0000259" key="1">
    <source>
        <dbReference type="Pfam" id="PF12804"/>
    </source>
</evidence>
<keyword evidence="2" id="KW-0808">Transferase</keyword>
<dbReference type="PANTHER" id="PTHR43777">
    <property type="entry name" value="MOLYBDENUM COFACTOR CYTIDYLYLTRANSFERASE"/>
    <property type="match status" value="1"/>
</dbReference>
<dbReference type="SUPFAM" id="SSF53448">
    <property type="entry name" value="Nucleotide-diphospho-sugar transferases"/>
    <property type="match status" value="1"/>
</dbReference>
<dbReference type="Proteomes" id="UP000471521">
    <property type="component" value="Unassembled WGS sequence"/>
</dbReference>
<name>A0A6B0SCQ8_9EURY</name>
<evidence type="ECO:0000313" key="3">
    <source>
        <dbReference type="Proteomes" id="UP000471521"/>
    </source>
</evidence>
<gene>
    <name evidence="2" type="ORF">GRX66_02265</name>
</gene>
<protein>
    <submittedName>
        <fullName evidence="2">NTP transferase domain-containing protein</fullName>
    </submittedName>
</protein>
<dbReference type="InterPro" id="IPR025877">
    <property type="entry name" value="MobA-like_NTP_Trfase"/>
</dbReference>
<dbReference type="AlphaFoldDB" id="A0A6B0SCQ8"/>
<organism evidence="2 3">
    <name type="scientific">Halobacterium bonnevillei</name>
    <dbReference type="NCBI Taxonomy" id="2692200"/>
    <lineage>
        <taxon>Archaea</taxon>
        <taxon>Methanobacteriati</taxon>
        <taxon>Methanobacteriota</taxon>
        <taxon>Stenosarchaea group</taxon>
        <taxon>Halobacteria</taxon>
        <taxon>Halobacteriales</taxon>
        <taxon>Halobacteriaceae</taxon>
        <taxon>Halobacterium</taxon>
    </lineage>
</organism>
<dbReference type="EMBL" id="WUUU01000007">
    <property type="protein sequence ID" value="MXR19484.1"/>
    <property type="molecule type" value="Genomic_DNA"/>
</dbReference>
<keyword evidence="3" id="KW-1185">Reference proteome</keyword>
<accession>A0A6B0SCQ8</accession>
<dbReference type="PANTHER" id="PTHR43777:SF1">
    <property type="entry name" value="MOLYBDENUM COFACTOR CYTIDYLYLTRANSFERASE"/>
    <property type="match status" value="1"/>
</dbReference>
<dbReference type="OrthoDB" id="28434at2157"/>
<dbReference type="RefSeq" id="WP_159525074.1">
    <property type="nucleotide sequence ID" value="NZ_WUUU01000007.1"/>
</dbReference>
<feature type="domain" description="MobA-like NTP transferase" evidence="1">
    <location>
        <begin position="20"/>
        <end position="186"/>
    </location>
</feature>
<dbReference type="Pfam" id="PF12804">
    <property type="entry name" value="NTP_transf_3"/>
    <property type="match status" value="1"/>
</dbReference>
<proteinExistence type="predicted"/>
<reference evidence="2 3" key="1">
    <citation type="submission" date="2019-12" db="EMBL/GenBank/DDBJ databases">
        <title>Isolation and characterization of three novel carbon monoxide-oxidizing members of Halobacteria from salione crusts and soils.</title>
        <authorList>
            <person name="Myers M.R."/>
            <person name="King G.M."/>
        </authorList>
    </citation>
    <scope>NUCLEOTIDE SEQUENCE [LARGE SCALE GENOMIC DNA]</scope>
    <source>
        <strain evidence="2 3">PCN9</strain>
    </source>
</reference>